<evidence type="ECO:0000259" key="2">
    <source>
        <dbReference type="SMART" id="SM00014"/>
    </source>
</evidence>
<keyword evidence="4" id="KW-1185">Reference proteome</keyword>
<organism evidence="3 4">
    <name type="scientific">Enterococcus alishanensis</name>
    <dbReference type="NCBI Taxonomy" id="1303817"/>
    <lineage>
        <taxon>Bacteria</taxon>
        <taxon>Bacillati</taxon>
        <taxon>Bacillota</taxon>
        <taxon>Bacilli</taxon>
        <taxon>Lactobacillales</taxon>
        <taxon>Enterococcaceae</taxon>
        <taxon>Enterococcus</taxon>
    </lineage>
</organism>
<keyword evidence="1" id="KW-0812">Transmembrane</keyword>
<comment type="caution">
    <text evidence="3">The sequence shown here is derived from an EMBL/GenBank/DDBJ whole genome shotgun (WGS) entry which is preliminary data.</text>
</comment>
<dbReference type="Pfam" id="PF01569">
    <property type="entry name" value="PAP2"/>
    <property type="match status" value="1"/>
</dbReference>
<dbReference type="PANTHER" id="PTHR14969:SF13">
    <property type="entry name" value="AT30094P"/>
    <property type="match status" value="1"/>
</dbReference>
<protein>
    <submittedName>
        <fullName evidence="3">Phosphatase PAP2 family protein</fullName>
    </submittedName>
</protein>
<dbReference type="SMART" id="SM00014">
    <property type="entry name" value="acidPPc"/>
    <property type="match status" value="1"/>
</dbReference>
<feature type="transmembrane region" description="Helical" evidence="1">
    <location>
        <begin position="60"/>
        <end position="79"/>
    </location>
</feature>
<gene>
    <name evidence="3" type="ORF">KUA55_16900</name>
</gene>
<feature type="transmembrane region" description="Helical" evidence="1">
    <location>
        <begin position="185"/>
        <end position="203"/>
    </location>
</feature>
<dbReference type="EMBL" id="JAHUZB010000010">
    <property type="protein sequence ID" value="MBV7392364.1"/>
    <property type="molecule type" value="Genomic_DNA"/>
</dbReference>
<sequence length="218" mass="24849">MKNKMYYQLAGSFTLLFFVALCYILRFYPDTLTGFDRGIISVVHSLSPGADSFFIWLTKFGNPVSVVILTIVFLGLFWFNRQKLTALWFGINIVGICGILNPVIKQFFKRPRPTILPHLVEEHSYSFPSGHAVTSMILFGTLIFVMPLFFKNTSLRLVAQIVLGLLILGIGVSRIYVGVHYPSDVLGGFLLGISWLLFSFPYYREKKLIYDMKQIGRK</sequence>
<name>A0ABS6THW3_9ENTE</name>
<accession>A0ABS6THW3</accession>
<keyword evidence="1" id="KW-0472">Membrane</keyword>
<reference evidence="3 4" key="1">
    <citation type="submission" date="2021-06" db="EMBL/GenBank/DDBJ databases">
        <title>Enterococcus alishanensis sp. nov., a novel lactic acid bacterium isolated from fresh coffee beans.</title>
        <authorList>
            <person name="Chen Y.-S."/>
        </authorList>
    </citation>
    <scope>NUCLEOTIDE SEQUENCE [LARGE SCALE GENOMIC DNA]</scope>
    <source>
        <strain evidence="3 4">ALS3</strain>
    </source>
</reference>
<feature type="transmembrane region" description="Helical" evidence="1">
    <location>
        <begin position="157"/>
        <end position="179"/>
    </location>
</feature>
<feature type="transmembrane region" description="Helical" evidence="1">
    <location>
        <begin position="86"/>
        <end position="108"/>
    </location>
</feature>
<evidence type="ECO:0000256" key="1">
    <source>
        <dbReference type="SAM" id="Phobius"/>
    </source>
</evidence>
<evidence type="ECO:0000313" key="4">
    <source>
        <dbReference type="Proteomes" id="UP000774130"/>
    </source>
</evidence>
<dbReference type="RefSeq" id="WP_218327575.1">
    <property type="nucleotide sequence ID" value="NZ_JAHUZB010000010.1"/>
</dbReference>
<evidence type="ECO:0000313" key="3">
    <source>
        <dbReference type="EMBL" id="MBV7392364.1"/>
    </source>
</evidence>
<keyword evidence="1" id="KW-1133">Transmembrane helix</keyword>
<proteinExistence type="predicted"/>
<dbReference type="CDD" id="cd03392">
    <property type="entry name" value="PAP2_like_2"/>
    <property type="match status" value="1"/>
</dbReference>
<dbReference type="Proteomes" id="UP000774130">
    <property type="component" value="Unassembled WGS sequence"/>
</dbReference>
<dbReference type="InterPro" id="IPR000326">
    <property type="entry name" value="PAP2/HPO"/>
</dbReference>
<feature type="transmembrane region" description="Helical" evidence="1">
    <location>
        <begin position="128"/>
        <end position="150"/>
    </location>
</feature>
<feature type="transmembrane region" description="Helical" evidence="1">
    <location>
        <begin position="7"/>
        <end position="28"/>
    </location>
</feature>
<dbReference type="PANTHER" id="PTHR14969">
    <property type="entry name" value="SPHINGOSINE-1-PHOSPHATE PHOSPHOHYDROLASE"/>
    <property type="match status" value="1"/>
</dbReference>
<feature type="domain" description="Phosphatidic acid phosphatase type 2/haloperoxidase" evidence="2">
    <location>
        <begin position="86"/>
        <end position="200"/>
    </location>
</feature>